<dbReference type="EMBL" id="JBBKXZ010000004">
    <property type="protein sequence ID" value="MFD3395109.1"/>
    <property type="molecule type" value="Genomic_DNA"/>
</dbReference>
<accession>A0ABW6DMC4</accession>
<gene>
    <name evidence="2" type="ORF">U0R10_10805</name>
</gene>
<reference evidence="2 3" key="1">
    <citation type="submission" date="2024-03" db="EMBL/GenBank/DDBJ databases">
        <title>Aquirufa genome sequencing.</title>
        <authorList>
            <person name="Pitt A."/>
            <person name="Hahn M.W."/>
        </authorList>
    </citation>
    <scope>NUCLEOTIDE SEQUENCE [LARGE SCALE GENOMIC DNA]</scope>
    <source>
        <strain evidence="2 3">OSTEICH-129V</strain>
    </source>
</reference>
<comment type="caution">
    <text evidence="2">The sequence shown here is derived from an EMBL/GenBank/DDBJ whole genome shotgun (WGS) entry which is preliminary data.</text>
</comment>
<protein>
    <recommendedName>
        <fullName evidence="4">ABM domain-containing protein</fullName>
    </recommendedName>
</protein>
<keyword evidence="3" id="KW-1185">Reference proteome</keyword>
<dbReference type="Proteomes" id="UP001598138">
    <property type="component" value="Unassembled WGS sequence"/>
</dbReference>
<evidence type="ECO:0000313" key="3">
    <source>
        <dbReference type="Proteomes" id="UP001598138"/>
    </source>
</evidence>
<organism evidence="2 3">
    <name type="scientific">Aquirufa avitistagni</name>
    <dbReference type="NCBI Taxonomy" id="3104728"/>
    <lineage>
        <taxon>Bacteria</taxon>
        <taxon>Pseudomonadati</taxon>
        <taxon>Bacteroidota</taxon>
        <taxon>Cytophagia</taxon>
        <taxon>Cytophagales</taxon>
        <taxon>Flectobacillaceae</taxon>
        <taxon>Aquirufa</taxon>
    </lineage>
</organism>
<evidence type="ECO:0000313" key="2">
    <source>
        <dbReference type="EMBL" id="MFD3395109.1"/>
    </source>
</evidence>
<evidence type="ECO:0008006" key="4">
    <source>
        <dbReference type="Google" id="ProtNLM"/>
    </source>
</evidence>
<feature type="chain" id="PRO_5047306258" description="ABM domain-containing protein" evidence="1">
    <location>
        <begin position="21"/>
        <end position="125"/>
    </location>
</feature>
<name>A0ABW6DMC4_9BACT</name>
<proteinExistence type="predicted"/>
<sequence length="125" mass="14257">MKKILFLVVLGLAIGRTASAQNAINSVHFYDVKNASAEQTYKATLKEINAIMVEIGYPKNYYSHLKLAASDTTKTFRHCTIGHWNSEAEYKAIHEHPKFKAWAEKNKGINAVFISGQLYRKFYED</sequence>
<dbReference type="RefSeq" id="WP_377983982.1">
    <property type="nucleotide sequence ID" value="NZ_JBBKXZ010000004.1"/>
</dbReference>
<keyword evidence="1" id="KW-0732">Signal</keyword>
<evidence type="ECO:0000256" key="1">
    <source>
        <dbReference type="SAM" id="SignalP"/>
    </source>
</evidence>
<feature type="signal peptide" evidence="1">
    <location>
        <begin position="1"/>
        <end position="20"/>
    </location>
</feature>